<feature type="compositionally biased region" description="Polar residues" evidence="5">
    <location>
        <begin position="162"/>
        <end position="173"/>
    </location>
</feature>
<name>A0AB34KKP9_9PEZI</name>
<dbReference type="EMBL" id="JAAQHG020000034">
    <property type="protein sequence ID" value="KAL1583564.1"/>
    <property type="molecule type" value="Genomic_DNA"/>
</dbReference>
<dbReference type="InterPro" id="IPR010666">
    <property type="entry name" value="Znf_GRF"/>
</dbReference>
<feature type="compositionally biased region" description="Acidic residues" evidence="5">
    <location>
        <begin position="150"/>
        <end position="159"/>
    </location>
</feature>
<feature type="compositionally biased region" description="Polar residues" evidence="5">
    <location>
        <begin position="289"/>
        <end position="306"/>
    </location>
</feature>
<keyword evidence="8" id="KW-1185">Reference proteome</keyword>
<dbReference type="PROSITE" id="PS51999">
    <property type="entry name" value="ZF_GRF"/>
    <property type="match status" value="1"/>
</dbReference>
<evidence type="ECO:0000259" key="6">
    <source>
        <dbReference type="PROSITE" id="PS51999"/>
    </source>
</evidence>
<gene>
    <name evidence="7" type="ORF">WHR41_07698</name>
</gene>
<feature type="region of interest" description="Disordered" evidence="5">
    <location>
        <begin position="103"/>
        <end position="325"/>
    </location>
</feature>
<evidence type="ECO:0000256" key="5">
    <source>
        <dbReference type="SAM" id="MobiDB-lite"/>
    </source>
</evidence>
<feature type="region of interest" description="Disordered" evidence="5">
    <location>
        <begin position="1"/>
        <end position="35"/>
    </location>
</feature>
<organism evidence="7 8">
    <name type="scientific">Cladosporium halotolerans</name>
    <dbReference type="NCBI Taxonomy" id="1052096"/>
    <lineage>
        <taxon>Eukaryota</taxon>
        <taxon>Fungi</taxon>
        <taxon>Dikarya</taxon>
        <taxon>Ascomycota</taxon>
        <taxon>Pezizomycotina</taxon>
        <taxon>Dothideomycetes</taxon>
        <taxon>Dothideomycetidae</taxon>
        <taxon>Cladosporiales</taxon>
        <taxon>Cladosporiaceae</taxon>
        <taxon>Cladosporium</taxon>
    </lineage>
</organism>
<feature type="domain" description="GRF-type" evidence="6">
    <location>
        <begin position="48"/>
        <end position="92"/>
    </location>
</feature>
<feature type="compositionally biased region" description="Low complexity" evidence="5">
    <location>
        <begin position="248"/>
        <end position="260"/>
    </location>
</feature>
<dbReference type="RefSeq" id="XP_069226671.1">
    <property type="nucleotide sequence ID" value="XM_069376302.1"/>
</dbReference>
<feature type="compositionally biased region" description="Low complexity" evidence="5">
    <location>
        <begin position="10"/>
        <end position="22"/>
    </location>
</feature>
<dbReference type="Proteomes" id="UP000803884">
    <property type="component" value="Unassembled WGS sequence"/>
</dbReference>
<keyword evidence="1" id="KW-0479">Metal-binding</keyword>
<reference evidence="7 8" key="1">
    <citation type="journal article" date="2020" name="Microbiol. Resour. Announc.">
        <title>Draft Genome Sequence of a Cladosporium Species Isolated from the Mesophotic Ascidian Didemnum maculosum.</title>
        <authorList>
            <person name="Gioti A."/>
            <person name="Siaperas R."/>
            <person name="Nikolaivits E."/>
            <person name="Le Goff G."/>
            <person name="Ouazzani J."/>
            <person name="Kotoulas G."/>
            <person name="Topakas E."/>
        </authorList>
    </citation>
    <scope>NUCLEOTIDE SEQUENCE [LARGE SCALE GENOMIC DNA]</scope>
    <source>
        <strain evidence="7 8">TM138-S3</strain>
    </source>
</reference>
<evidence type="ECO:0000313" key="7">
    <source>
        <dbReference type="EMBL" id="KAL1583564.1"/>
    </source>
</evidence>
<keyword evidence="3" id="KW-0862">Zinc</keyword>
<dbReference type="GeneID" id="96009140"/>
<accession>A0AB34KKP9</accession>
<evidence type="ECO:0000256" key="2">
    <source>
        <dbReference type="ARBA" id="ARBA00022771"/>
    </source>
</evidence>
<comment type="caution">
    <text evidence="7">The sequence shown here is derived from an EMBL/GenBank/DDBJ whole genome shotgun (WGS) entry which is preliminary data.</text>
</comment>
<proteinExistence type="predicted"/>
<evidence type="ECO:0000313" key="8">
    <source>
        <dbReference type="Proteomes" id="UP000803884"/>
    </source>
</evidence>
<dbReference type="Pfam" id="PF06839">
    <property type="entry name" value="Zn_ribbon_GRF"/>
    <property type="match status" value="1"/>
</dbReference>
<evidence type="ECO:0000256" key="1">
    <source>
        <dbReference type="ARBA" id="ARBA00022723"/>
    </source>
</evidence>
<protein>
    <recommendedName>
        <fullName evidence="6">GRF-type domain-containing protein</fullName>
    </recommendedName>
</protein>
<dbReference type="GO" id="GO:0008270">
    <property type="term" value="F:zinc ion binding"/>
    <property type="evidence" value="ECO:0007669"/>
    <property type="project" value="UniProtKB-KW"/>
</dbReference>
<keyword evidence="2 4" id="KW-0863">Zinc-finger</keyword>
<feature type="compositionally biased region" description="Acidic residues" evidence="5">
    <location>
        <begin position="182"/>
        <end position="191"/>
    </location>
</feature>
<evidence type="ECO:0000256" key="3">
    <source>
        <dbReference type="ARBA" id="ARBA00022833"/>
    </source>
</evidence>
<dbReference type="AlphaFoldDB" id="A0AB34KKP9"/>
<sequence>MNRGSRAQYSRGGFNGRYNSSRGRGGASRGGSRSTTAKDVFADGIWHCNCTPRLPAEHFKVKKEGKNQGRWFYTCQNQQAQRCDFFLWDEDAKLREEGAVLNNSRTEPSAKGVSAAQDGWDAGRGGGGSKGMFAGIDSSTARLSKARVQEDDESTDDESTLVPPSSTKYAHSNVSKRKAEASLDDDDDDELLPWPLTGQEEQELVDATDASAPPETPRKAAKTGIYATPATTVEKKRTIPWLQQSDDATFTPTTPTAAPTRQADYLDSPSKPSTRALPPIEEQAYGPTPTLQASTPGTQPKSPSPSTRHRDALANPADSSSSLTSEALAALDAITIPPNVLGNLRSILSKHDLKTQGVVKGRDISRLALKAKEAKIVELQARIASLEADREVDRGVIRGLRWEAENHVSGMATKDE</sequence>
<evidence type="ECO:0000256" key="4">
    <source>
        <dbReference type="PROSITE-ProRule" id="PRU01343"/>
    </source>
</evidence>